<name>A0A1F6CLR3_9BACT</name>
<feature type="region of interest" description="Disordered" evidence="1">
    <location>
        <begin position="308"/>
        <end position="332"/>
    </location>
</feature>
<comment type="caution">
    <text evidence="2">The sequence shown here is derived from an EMBL/GenBank/DDBJ whole genome shotgun (WGS) entry which is preliminary data.</text>
</comment>
<accession>A0A1F6CLR3</accession>
<evidence type="ECO:0000256" key="1">
    <source>
        <dbReference type="SAM" id="MobiDB-lite"/>
    </source>
</evidence>
<dbReference type="Proteomes" id="UP000176445">
    <property type="component" value="Unassembled WGS sequence"/>
</dbReference>
<evidence type="ECO:0000313" key="3">
    <source>
        <dbReference type="Proteomes" id="UP000176445"/>
    </source>
</evidence>
<evidence type="ECO:0000313" key="2">
    <source>
        <dbReference type="EMBL" id="OGG49967.1"/>
    </source>
</evidence>
<reference evidence="2 3" key="1">
    <citation type="journal article" date="2016" name="Nat. Commun.">
        <title>Thousands of microbial genomes shed light on interconnected biogeochemical processes in an aquifer system.</title>
        <authorList>
            <person name="Anantharaman K."/>
            <person name="Brown C.T."/>
            <person name="Hug L.A."/>
            <person name="Sharon I."/>
            <person name="Castelle C.J."/>
            <person name="Probst A.J."/>
            <person name="Thomas B.C."/>
            <person name="Singh A."/>
            <person name="Wilkins M.J."/>
            <person name="Karaoz U."/>
            <person name="Brodie E.L."/>
            <person name="Williams K.H."/>
            <person name="Hubbard S.S."/>
            <person name="Banfield J.F."/>
        </authorList>
    </citation>
    <scope>NUCLEOTIDE SEQUENCE [LARGE SCALE GENOMIC DNA]</scope>
</reference>
<organism evidence="2 3">
    <name type="scientific">Candidatus Kaiserbacteria bacterium RIFCSPHIGHO2_01_FULL_54_36b</name>
    <dbReference type="NCBI Taxonomy" id="1798483"/>
    <lineage>
        <taxon>Bacteria</taxon>
        <taxon>Candidatus Kaiseribacteriota</taxon>
    </lineage>
</organism>
<protein>
    <submittedName>
        <fullName evidence="2">Uncharacterized protein</fullName>
    </submittedName>
</protein>
<gene>
    <name evidence="2" type="ORF">A2704_01590</name>
</gene>
<dbReference type="EMBL" id="MFKW01000060">
    <property type="protein sequence ID" value="OGG49967.1"/>
    <property type="molecule type" value="Genomic_DNA"/>
</dbReference>
<sequence length="332" mass="37798">MFGGFAAALAPPERRARRKNGHPPIETDAARPPIFCLRQIFLLLLAKFCKNFASSNNPPSLRVPQSRSKAEVCAAPGEADDFFPRLDPPSHSRREFKELPLIERVAIDIRLDFCLNDDARESSLQGELVMGNKTALVKVNFPARARRAMRVAQKVWNWWVPIKEMAPGPLMRIDEIERGTFDFYFQVQFWVRDCWRIAVECVTVVMEEMEHNTEKSGSGGNVFFDYGQNRKTWKVSRIEIEWQAMTHQPGHEPERRVWSTDEQMIALTKEAKLDQNDIAVTMRRGGWGQPQSGCHSVRAGVLMQTPPEIPEEQAKPTMAPARCSLPSPEPTE</sequence>
<dbReference type="AlphaFoldDB" id="A0A1F6CLR3"/>
<proteinExistence type="predicted"/>